<reference evidence="2" key="1">
    <citation type="journal article" date="2019" name="Int. J. Syst. Evol. Microbiol.">
        <title>The Global Catalogue of Microorganisms (GCM) 10K type strain sequencing project: providing services to taxonomists for standard genome sequencing and annotation.</title>
        <authorList>
            <consortium name="The Broad Institute Genomics Platform"/>
            <consortium name="The Broad Institute Genome Sequencing Center for Infectious Disease"/>
            <person name="Wu L."/>
            <person name="Ma J."/>
        </authorList>
    </citation>
    <scope>NUCLEOTIDE SEQUENCE [LARGE SCALE GENOMIC DNA]</scope>
    <source>
        <strain evidence="2">CCUG 57263</strain>
    </source>
</reference>
<comment type="caution">
    <text evidence="1">The sequence shown here is derived from an EMBL/GenBank/DDBJ whole genome shotgun (WGS) entry which is preliminary data.</text>
</comment>
<dbReference type="PANTHER" id="PTHR43649:SF12">
    <property type="entry name" value="DIACETYLCHITOBIOSE BINDING PROTEIN DASA"/>
    <property type="match status" value="1"/>
</dbReference>
<dbReference type="EMBL" id="JBHTIU010000010">
    <property type="protein sequence ID" value="MFD0868259.1"/>
    <property type="molecule type" value="Genomic_DNA"/>
</dbReference>
<dbReference type="RefSeq" id="WP_379286155.1">
    <property type="nucleotide sequence ID" value="NZ_JBHTIU010000010.1"/>
</dbReference>
<dbReference type="InterPro" id="IPR050490">
    <property type="entry name" value="Bact_solute-bd_prot1"/>
</dbReference>
<sequence length="455" mass="52104">MRRWVRGGWLVLLSAILLSGCTLGGGKQTEEWGEEETATIKVMYYDEQSFFQTYGNLFYAKYPNINIEVISTQGIYKPDTDYREEFRKFIEENQPDILMLSDDEFEKYAAEGYLTDLDSLIKQSNFDLDGILPGVIDYLKSRGDGKLYGMSPTFNGQALFYNKNLFQQVGVPLPRDQMSWQEVFDLAGRFPGTNEDGQKIYGLSLGNYTTPDYAIRMVGETMRQTYVNPDSMAVTVNTDSWRQIFRMVLDAYQSGALHQEEMESGPRSFYTMEDYFKEQVFIGGRAAMSVDYFYALGNLQRAKDVLQDKMPDWGIVTVPVDPSNPDSSSFFSLNQIFAINAKTSNPRAAWEFIKYLSGDEYARVISRSLGHNGLPVRTEYIKDPEDRNIQAFYKLKPEETSLYSNYDKLPAAFLSSLNQMIREELELVMKNEKSVDEALNDIQEKGQAELNQAKE</sequence>
<dbReference type="Proteomes" id="UP001597120">
    <property type="component" value="Unassembled WGS sequence"/>
</dbReference>
<protein>
    <submittedName>
        <fullName evidence="1">ABC transporter substrate-binding protein</fullName>
    </submittedName>
</protein>
<organism evidence="1 2">
    <name type="scientific">Paenibacillus residui</name>
    <dbReference type="NCBI Taxonomy" id="629724"/>
    <lineage>
        <taxon>Bacteria</taxon>
        <taxon>Bacillati</taxon>
        <taxon>Bacillota</taxon>
        <taxon>Bacilli</taxon>
        <taxon>Bacillales</taxon>
        <taxon>Paenibacillaceae</taxon>
        <taxon>Paenibacillus</taxon>
    </lineage>
</organism>
<evidence type="ECO:0000313" key="2">
    <source>
        <dbReference type="Proteomes" id="UP001597120"/>
    </source>
</evidence>
<dbReference type="Pfam" id="PF01547">
    <property type="entry name" value="SBP_bac_1"/>
    <property type="match status" value="1"/>
</dbReference>
<dbReference type="PROSITE" id="PS51257">
    <property type="entry name" value="PROKAR_LIPOPROTEIN"/>
    <property type="match status" value="1"/>
</dbReference>
<evidence type="ECO:0000313" key="1">
    <source>
        <dbReference type="EMBL" id="MFD0868259.1"/>
    </source>
</evidence>
<name>A0ABW3D6D1_9BACL</name>
<dbReference type="PANTHER" id="PTHR43649">
    <property type="entry name" value="ARABINOSE-BINDING PROTEIN-RELATED"/>
    <property type="match status" value="1"/>
</dbReference>
<keyword evidence="2" id="KW-1185">Reference proteome</keyword>
<dbReference type="InterPro" id="IPR006059">
    <property type="entry name" value="SBP"/>
</dbReference>
<accession>A0ABW3D6D1</accession>
<gene>
    <name evidence="1" type="ORF">ACFQ03_03795</name>
</gene>
<dbReference type="SUPFAM" id="SSF53850">
    <property type="entry name" value="Periplasmic binding protein-like II"/>
    <property type="match status" value="1"/>
</dbReference>
<proteinExistence type="predicted"/>
<dbReference type="Gene3D" id="3.40.190.10">
    <property type="entry name" value="Periplasmic binding protein-like II"/>
    <property type="match status" value="1"/>
</dbReference>